<reference evidence="6" key="2">
    <citation type="submission" date="2021-08" db="EMBL/GenBank/DDBJ databases">
        <authorList>
            <person name="Tani A."/>
            <person name="Ola A."/>
            <person name="Ogura Y."/>
            <person name="Katsura K."/>
            <person name="Hayashi T."/>
        </authorList>
    </citation>
    <scope>NUCLEOTIDE SEQUENCE</scope>
    <source>
        <strain evidence="6">DSM 14458</strain>
    </source>
</reference>
<reference evidence="6" key="1">
    <citation type="journal article" date="2021" name="Front. Microbiol.">
        <title>Comprehensive Comparative Genomics and Phenotyping of Methylobacterium Species.</title>
        <authorList>
            <person name="Alessa O."/>
            <person name="Ogura Y."/>
            <person name="Fujitani Y."/>
            <person name="Takami H."/>
            <person name="Hayashi T."/>
            <person name="Sahin N."/>
            <person name="Tani A."/>
        </authorList>
    </citation>
    <scope>NUCLEOTIDE SEQUENCE</scope>
    <source>
        <strain evidence="6">DSM 14458</strain>
    </source>
</reference>
<keyword evidence="2" id="KW-0805">Transcription regulation</keyword>
<dbReference type="PANTHER" id="PTHR44591:SF3">
    <property type="entry name" value="RESPONSE REGULATORY DOMAIN-CONTAINING PROTEIN"/>
    <property type="match status" value="1"/>
</dbReference>
<keyword evidence="3" id="KW-0804">Transcription</keyword>
<evidence type="ECO:0000313" key="7">
    <source>
        <dbReference type="Proteomes" id="UP001055093"/>
    </source>
</evidence>
<evidence type="ECO:0000313" key="6">
    <source>
        <dbReference type="EMBL" id="GJE74942.1"/>
    </source>
</evidence>
<evidence type="ECO:0000256" key="1">
    <source>
        <dbReference type="ARBA" id="ARBA00022553"/>
    </source>
</evidence>
<evidence type="ECO:0000256" key="3">
    <source>
        <dbReference type="ARBA" id="ARBA00023163"/>
    </source>
</evidence>
<dbReference type="GO" id="GO:0016301">
    <property type="term" value="F:kinase activity"/>
    <property type="evidence" value="ECO:0007669"/>
    <property type="project" value="UniProtKB-KW"/>
</dbReference>
<name>A0ABQ4UVB8_9HYPH</name>
<dbReference type="Gene3D" id="3.40.50.2300">
    <property type="match status" value="1"/>
</dbReference>
<dbReference type="SMART" id="SM00448">
    <property type="entry name" value="REC"/>
    <property type="match status" value="1"/>
</dbReference>
<dbReference type="RefSeq" id="WP_012452053.1">
    <property type="nucleotide sequence ID" value="NZ_BPRE01000004.1"/>
</dbReference>
<sequence length="123" mass="13151">MPQDPSPPRSILVVEDDCIVRLVAAGMLEDAGFSVLEAGTADEAMTILEDTPGITALVTDIDMPGTLDGLALADRVSARWPHIRLVVTSGGRDLRDADVPDDGRFLPKPYRRSQLLKAIEAAA</sequence>
<protein>
    <submittedName>
        <fullName evidence="6">Sensor kinase CckA</fullName>
    </submittedName>
</protein>
<accession>A0ABQ4UVB8</accession>
<dbReference type="Pfam" id="PF00072">
    <property type="entry name" value="Response_reg"/>
    <property type="match status" value="1"/>
</dbReference>
<dbReference type="EMBL" id="BPRE01000004">
    <property type="protein sequence ID" value="GJE74942.1"/>
    <property type="molecule type" value="Genomic_DNA"/>
</dbReference>
<keyword evidence="1 4" id="KW-0597">Phosphoprotein</keyword>
<dbReference type="SUPFAM" id="SSF52172">
    <property type="entry name" value="CheY-like"/>
    <property type="match status" value="1"/>
</dbReference>
<dbReference type="InterPro" id="IPR011006">
    <property type="entry name" value="CheY-like_superfamily"/>
</dbReference>
<dbReference type="InterPro" id="IPR001789">
    <property type="entry name" value="Sig_transdc_resp-reg_receiver"/>
</dbReference>
<keyword evidence="6" id="KW-0418">Kinase</keyword>
<proteinExistence type="predicted"/>
<dbReference type="InterPro" id="IPR050595">
    <property type="entry name" value="Bact_response_regulator"/>
</dbReference>
<comment type="caution">
    <text evidence="6">The sequence shown here is derived from an EMBL/GenBank/DDBJ whole genome shotgun (WGS) entry which is preliminary data.</text>
</comment>
<dbReference type="PROSITE" id="PS50110">
    <property type="entry name" value="RESPONSE_REGULATORY"/>
    <property type="match status" value="1"/>
</dbReference>
<evidence type="ECO:0000256" key="4">
    <source>
        <dbReference type="PROSITE-ProRule" id="PRU00169"/>
    </source>
</evidence>
<dbReference type="PANTHER" id="PTHR44591">
    <property type="entry name" value="STRESS RESPONSE REGULATOR PROTEIN 1"/>
    <property type="match status" value="1"/>
</dbReference>
<keyword evidence="6" id="KW-0808">Transferase</keyword>
<evidence type="ECO:0000259" key="5">
    <source>
        <dbReference type="PROSITE" id="PS50110"/>
    </source>
</evidence>
<evidence type="ECO:0000256" key="2">
    <source>
        <dbReference type="ARBA" id="ARBA00023015"/>
    </source>
</evidence>
<organism evidence="6 7">
    <name type="scientific">Methylorubrum suomiense</name>
    <dbReference type="NCBI Taxonomy" id="144191"/>
    <lineage>
        <taxon>Bacteria</taxon>
        <taxon>Pseudomonadati</taxon>
        <taxon>Pseudomonadota</taxon>
        <taxon>Alphaproteobacteria</taxon>
        <taxon>Hyphomicrobiales</taxon>
        <taxon>Methylobacteriaceae</taxon>
        <taxon>Methylorubrum</taxon>
    </lineage>
</organism>
<feature type="domain" description="Response regulatory" evidence="5">
    <location>
        <begin position="10"/>
        <end position="123"/>
    </location>
</feature>
<dbReference type="Proteomes" id="UP001055093">
    <property type="component" value="Unassembled WGS sequence"/>
</dbReference>
<keyword evidence="7" id="KW-1185">Reference proteome</keyword>
<feature type="modified residue" description="4-aspartylphosphate" evidence="4">
    <location>
        <position position="60"/>
    </location>
</feature>
<gene>
    <name evidence="6" type="primary">cckA_2</name>
    <name evidence="6" type="ORF">BGCPKDLD_1516</name>
</gene>